<dbReference type="EMBL" id="JADBEB010000001">
    <property type="protein sequence ID" value="MBE1487069.1"/>
    <property type="molecule type" value="Genomic_DNA"/>
</dbReference>
<name>A0A927M3M5_9ACTN</name>
<proteinExistence type="predicted"/>
<gene>
    <name evidence="1" type="ORF">H4W31_002707</name>
</gene>
<dbReference type="Proteomes" id="UP000649753">
    <property type="component" value="Unassembled WGS sequence"/>
</dbReference>
<protein>
    <submittedName>
        <fullName evidence="1">Uncharacterized protein</fullName>
    </submittedName>
</protein>
<keyword evidence="2" id="KW-1185">Reference proteome</keyword>
<comment type="caution">
    <text evidence="1">The sequence shown here is derived from an EMBL/GenBank/DDBJ whole genome shotgun (WGS) entry which is preliminary data.</text>
</comment>
<organism evidence="1 2">
    <name type="scientific">Plantactinospora soyae</name>
    <dbReference type="NCBI Taxonomy" id="1544732"/>
    <lineage>
        <taxon>Bacteria</taxon>
        <taxon>Bacillati</taxon>
        <taxon>Actinomycetota</taxon>
        <taxon>Actinomycetes</taxon>
        <taxon>Micromonosporales</taxon>
        <taxon>Micromonosporaceae</taxon>
        <taxon>Plantactinospora</taxon>
    </lineage>
</organism>
<evidence type="ECO:0000313" key="2">
    <source>
        <dbReference type="Proteomes" id="UP000649753"/>
    </source>
</evidence>
<dbReference type="AlphaFoldDB" id="A0A927M3M5"/>
<sequence>MLTRIRGWIWARQHRVLDYRWDGRRWVRVPGTEAMTKPPHISPPPIPDLPAGTLLRLRSGDWHHTHDLSCNAYCDMTVTAVHAGVTREDGGHLWVWVTGHDHPTCSWASVERHAPCVELMVRLDVLQRHAR</sequence>
<accession>A0A927M3M5</accession>
<evidence type="ECO:0000313" key="1">
    <source>
        <dbReference type="EMBL" id="MBE1487069.1"/>
    </source>
</evidence>
<reference evidence="1" key="1">
    <citation type="submission" date="2020-10" db="EMBL/GenBank/DDBJ databases">
        <title>Sequencing the genomes of 1000 actinobacteria strains.</title>
        <authorList>
            <person name="Klenk H.-P."/>
        </authorList>
    </citation>
    <scope>NUCLEOTIDE SEQUENCE</scope>
    <source>
        <strain evidence="1">DSM 46832</strain>
    </source>
</reference>